<keyword evidence="2 5" id="KW-0540">Nuclease</keyword>
<dbReference type="GO" id="GO:0016787">
    <property type="term" value="F:hydrolase activity"/>
    <property type="evidence" value="ECO:0007669"/>
    <property type="project" value="UniProtKB-KW"/>
</dbReference>
<accession>A0A9X1BRG3</accession>
<keyword evidence="5" id="KW-0460">Magnesium</keyword>
<dbReference type="GO" id="GO:0090729">
    <property type="term" value="F:toxin activity"/>
    <property type="evidence" value="ECO:0007669"/>
    <property type="project" value="UniProtKB-KW"/>
</dbReference>
<dbReference type="InterPro" id="IPR022907">
    <property type="entry name" value="VapC_family"/>
</dbReference>
<dbReference type="InterPro" id="IPR029060">
    <property type="entry name" value="PIN-like_dom_sf"/>
</dbReference>
<dbReference type="PANTHER" id="PTHR38826">
    <property type="entry name" value="RIBONUCLEASE VAPC13"/>
    <property type="match status" value="1"/>
</dbReference>
<keyword evidence="3 5" id="KW-0479">Metal-binding</keyword>
<dbReference type="InterPro" id="IPR052106">
    <property type="entry name" value="PINc/VapC_TA"/>
</dbReference>
<evidence type="ECO:0000313" key="8">
    <source>
        <dbReference type="Proteomes" id="UP000643207"/>
    </source>
</evidence>
<dbReference type="SUPFAM" id="SSF88723">
    <property type="entry name" value="PIN domain-like"/>
    <property type="match status" value="1"/>
</dbReference>
<evidence type="ECO:0000259" key="6">
    <source>
        <dbReference type="Pfam" id="PF01850"/>
    </source>
</evidence>
<comment type="similarity">
    <text evidence="5">Belongs to the PINc/VapC protein family.</text>
</comment>
<keyword evidence="1 5" id="KW-1277">Toxin-antitoxin system</keyword>
<comment type="function">
    <text evidence="5">Toxic component of a toxin-antitoxin (TA) system. An RNase.</text>
</comment>
<dbReference type="GO" id="GO:0000287">
    <property type="term" value="F:magnesium ion binding"/>
    <property type="evidence" value="ECO:0007669"/>
    <property type="project" value="UniProtKB-UniRule"/>
</dbReference>
<sequence length="136" mass="14978">MAEQAFLDTNVLLYLLSADLHKAERAESLVGQGGWISVQVLNEFASVASRKYGLGWPDIREALAAIRAHCQVLPLTPTVHDRGLDLLDAHSLSVYDAMIVAAALEAECRTLWTEDMQHGRVVDQQLTLRNPFLAPA</sequence>
<evidence type="ECO:0000256" key="5">
    <source>
        <dbReference type="HAMAP-Rule" id="MF_00265"/>
    </source>
</evidence>
<keyword evidence="5" id="KW-0800">Toxin</keyword>
<dbReference type="AlphaFoldDB" id="A0A9X1BRG3"/>
<evidence type="ECO:0000313" key="7">
    <source>
        <dbReference type="EMBL" id="MBL0720706.1"/>
    </source>
</evidence>
<dbReference type="Proteomes" id="UP000643207">
    <property type="component" value="Unassembled WGS sequence"/>
</dbReference>
<evidence type="ECO:0000256" key="3">
    <source>
        <dbReference type="ARBA" id="ARBA00022723"/>
    </source>
</evidence>
<dbReference type="EC" id="3.1.-.-" evidence="5"/>
<protein>
    <recommendedName>
        <fullName evidence="5">Ribonuclease VapC</fullName>
        <shortName evidence="5">RNase VapC</shortName>
        <ecNumber evidence="5">3.1.-.-</ecNumber>
    </recommendedName>
    <alternativeName>
        <fullName evidence="5">Toxin VapC</fullName>
    </alternativeName>
</protein>
<dbReference type="HAMAP" id="MF_00265">
    <property type="entry name" value="VapC_Nob1"/>
    <property type="match status" value="1"/>
</dbReference>
<feature type="binding site" evidence="5">
    <location>
        <position position="8"/>
    </location>
    <ligand>
        <name>Mg(2+)</name>
        <dbReference type="ChEBI" id="CHEBI:18420"/>
    </ligand>
</feature>
<feature type="binding site" evidence="5">
    <location>
        <position position="96"/>
    </location>
    <ligand>
        <name>Mg(2+)</name>
        <dbReference type="ChEBI" id="CHEBI:18420"/>
    </ligand>
</feature>
<dbReference type="Gene3D" id="3.40.50.1010">
    <property type="entry name" value="5'-nuclease"/>
    <property type="match status" value="1"/>
</dbReference>
<name>A0A9X1BRG3_9BURK</name>
<gene>
    <name evidence="5" type="primary">vapC</name>
    <name evidence="7" type="ORF">JI742_12500</name>
</gene>
<dbReference type="EMBL" id="JAERRA010000002">
    <property type="protein sequence ID" value="MBL0720706.1"/>
    <property type="molecule type" value="Genomic_DNA"/>
</dbReference>
<reference evidence="7 8" key="1">
    <citation type="submission" date="2021-01" db="EMBL/GenBank/DDBJ databases">
        <title>Piscinibacter sp. Jin2 Genome sequencing and assembly.</title>
        <authorList>
            <person name="Kim I."/>
        </authorList>
    </citation>
    <scope>NUCLEOTIDE SEQUENCE [LARGE SCALE GENOMIC DNA]</scope>
    <source>
        <strain evidence="7 8">Jin2</strain>
    </source>
</reference>
<evidence type="ECO:0000256" key="2">
    <source>
        <dbReference type="ARBA" id="ARBA00022722"/>
    </source>
</evidence>
<comment type="cofactor">
    <cofactor evidence="5">
        <name>Mg(2+)</name>
        <dbReference type="ChEBI" id="CHEBI:18420"/>
    </cofactor>
</comment>
<keyword evidence="4 5" id="KW-0378">Hydrolase</keyword>
<dbReference type="InterPro" id="IPR002716">
    <property type="entry name" value="PIN_dom"/>
</dbReference>
<dbReference type="Pfam" id="PF01850">
    <property type="entry name" value="PIN"/>
    <property type="match status" value="1"/>
</dbReference>
<keyword evidence="8" id="KW-1185">Reference proteome</keyword>
<evidence type="ECO:0000256" key="4">
    <source>
        <dbReference type="ARBA" id="ARBA00022801"/>
    </source>
</evidence>
<comment type="caution">
    <text evidence="7">The sequence shown here is derived from an EMBL/GenBank/DDBJ whole genome shotgun (WGS) entry which is preliminary data.</text>
</comment>
<evidence type="ECO:0000256" key="1">
    <source>
        <dbReference type="ARBA" id="ARBA00022649"/>
    </source>
</evidence>
<feature type="domain" description="PIN" evidence="6">
    <location>
        <begin position="6"/>
        <end position="120"/>
    </location>
</feature>
<dbReference type="PANTHER" id="PTHR38826:SF5">
    <property type="entry name" value="RIBONUCLEASE VAPC13"/>
    <property type="match status" value="1"/>
</dbReference>
<dbReference type="CDD" id="cd18692">
    <property type="entry name" value="PIN_VapC-like"/>
    <property type="match status" value="1"/>
</dbReference>
<dbReference type="GO" id="GO:0004540">
    <property type="term" value="F:RNA nuclease activity"/>
    <property type="evidence" value="ECO:0007669"/>
    <property type="project" value="InterPro"/>
</dbReference>
<organism evidence="7 8">
    <name type="scientific">Aquariibacter lacus</name>
    <dbReference type="NCBI Taxonomy" id="2801332"/>
    <lineage>
        <taxon>Bacteria</taxon>
        <taxon>Pseudomonadati</taxon>
        <taxon>Pseudomonadota</taxon>
        <taxon>Betaproteobacteria</taxon>
        <taxon>Burkholderiales</taxon>
        <taxon>Sphaerotilaceae</taxon>
        <taxon>Aquariibacter</taxon>
    </lineage>
</organism>
<proteinExistence type="inferred from homology"/>
<dbReference type="RefSeq" id="WP_201827347.1">
    <property type="nucleotide sequence ID" value="NZ_JAERRA010000002.1"/>
</dbReference>